<dbReference type="SUPFAM" id="SSF81321">
    <property type="entry name" value="Family A G protein-coupled receptor-like"/>
    <property type="match status" value="1"/>
</dbReference>
<keyword evidence="1" id="KW-0812">Transmembrane</keyword>
<comment type="caution">
    <text evidence="2">The sequence shown here is derived from an EMBL/GenBank/DDBJ whole genome shotgun (WGS) entry which is preliminary data.</text>
</comment>
<accession>A0ABD6EWK5</accession>
<organism evidence="2 3">
    <name type="scientific">Gnathostoma spinigerum</name>
    <dbReference type="NCBI Taxonomy" id="75299"/>
    <lineage>
        <taxon>Eukaryota</taxon>
        <taxon>Metazoa</taxon>
        <taxon>Ecdysozoa</taxon>
        <taxon>Nematoda</taxon>
        <taxon>Chromadorea</taxon>
        <taxon>Rhabditida</taxon>
        <taxon>Spirurina</taxon>
        <taxon>Gnathostomatomorpha</taxon>
        <taxon>Gnathostomatoidea</taxon>
        <taxon>Gnathostomatidae</taxon>
        <taxon>Gnathostoma</taxon>
    </lineage>
</organism>
<keyword evidence="1" id="KW-1133">Transmembrane helix</keyword>
<name>A0ABD6EWK5_9BILA</name>
<evidence type="ECO:0000313" key="2">
    <source>
        <dbReference type="EMBL" id="MFH4981448.1"/>
    </source>
</evidence>
<gene>
    <name evidence="2" type="ORF">AB6A40_008157</name>
</gene>
<sequence length="124" mass="13855">MSINISGNANINSVIIAHKYTTDACSNIHLPNSVAVRPCLGLHHVFIAFILIVLIAVTISGNILVVLSVFVYKRMRTFNNFLLTSLATSGECTLGIWEYACLIEFHCFKGHFHRSFRSGRILFL</sequence>
<evidence type="ECO:0000313" key="3">
    <source>
        <dbReference type="Proteomes" id="UP001608902"/>
    </source>
</evidence>
<keyword evidence="3" id="KW-1185">Reference proteome</keyword>
<reference evidence="2 3" key="1">
    <citation type="submission" date="2024-08" db="EMBL/GenBank/DDBJ databases">
        <title>Gnathostoma spinigerum genome.</title>
        <authorList>
            <person name="Gonzalez-Bertolin B."/>
            <person name="Monzon S."/>
            <person name="Zaballos A."/>
            <person name="Jimenez P."/>
            <person name="Dekumyoy P."/>
            <person name="Varona S."/>
            <person name="Cuesta I."/>
            <person name="Sumanam S."/>
            <person name="Adisakwattana P."/>
            <person name="Gasser R.B."/>
            <person name="Hernandez-Gonzalez A."/>
            <person name="Young N.D."/>
            <person name="Perteguer M.J."/>
        </authorList>
    </citation>
    <scope>NUCLEOTIDE SEQUENCE [LARGE SCALE GENOMIC DNA]</scope>
    <source>
        <strain evidence="2">AL3</strain>
        <tissue evidence="2">Liver</tissue>
    </source>
</reference>
<proteinExistence type="predicted"/>
<dbReference type="Gene3D" id="1.20.1070.10">
    <property type="entry name" value="Rhodopsin 7-helix transmembrane proteins"/>
    <property type="match status" value="1"/>
</dbReference>
<dbReference type="Proteomes" id="UP001608902">
    <property type="component" value="Unassembled WGS sequence"/>
</dbReference>
<evidence type="ECO:0000256" key="1">
    <source>
        <dbReference type="SAM" id="Phobius"/>
    </source>
</evidence>
<dbReference type="AlphaFoldDB" id="A0ABD6EWK5"/>
<evidence type="ECO:0008006" key="4">
    <source>
        <dbReference type="Google" id="ProtNLM"/>
    </source>
</evidence>
<protein>
    <recommendedName>
        <fullName evidence="4">G-protein coupled receptors family 1 profile domain-containing protein</fullName>
    </recommendedName>
</protein>
<feature type="transmembrane region" description="Helical" evidence="1">
    <location>
        <begin position="46"/>
        <end position="72"/>
    </location>
</feature>
<keyword evidence="1" id="KW-0472">Membrane</keyword>
<dbReference type="EMBL" id="JBGFUD010007225">
    <property type="protein sequence ID" value="MFH4981448.1"/>
    <property type="molecule type" value="Genomic_DNA"/>
</dbReference>